<reference evidence="2 3" key="1">
    <citation type="journal article" date="2016" name="Front. Microbiol.">
        <title>Comparative Genomics Analysis of Streptomyces Species Reveals Their Adaptation to the Marine Environment and Their Diversity at the Genomic Level.</title>
        <authorList>
            <person name="Tian X."/>
            <person name="Zhang Z."/>
            <person name="Yang T."/>
            <person name="Chen M."/>
            <person name="Li J."/>
            <person name="Chen F."/>
            <person name="Yang J."/>
            <person name="Li W."/>
            <person name="Zhang B."/>
            <person name="Zhang Z."/>
            <person name="Wu J."/>
            <person name="Zhang C."/>
            <person name="Long L."/>
            <person name="Xiao J."/>
        </authorList>
    </citation>
    <scope>NUCLEOTIDE SEQUENCE [LARGE SCALE GENOMIC DNA]</scope>
    <source>
        <strain evidence="2 3">SCSIO M10379</strain>
    </source>
</reference>
<proteinExistence type="predicted"/>
<dbReference type="PATRIC" id="fig|943816.4.peg.328"/>
<organism evidence="2 3">
    <name type="scientific">Streptomyces qinglanensis</name>
    <dbReference type="NCBI Taxonomy" id="943816"/>
    <lineage>
        <taxon>Bacteria</taxon>
        <taxon>Bacillati</taxon>
        <taxon>Actinomycetota</taxon>
        <taxon>Actinomycetes</taxon>
        <taxon>Kitasatosporales</taxon>
        <taxon>Streptomycetaceae</taxon>
        <taxon>Streptomyces</taxon>
    </lineage>
</organism>
<evidence type="ECO:0000256" key="1">
    <source>
        <dbReference type="SAM" id="MobiDB-lite"/>
    </source>
</evidence>
<feature type="region of interest" description="Disordered" evidence="1">
    <location>
        <begin position="124"/>
        <end position="156"/>
    </location>
</feature>
<gene>
    <name evidence="2" type="ORF">AN217_04920</name>
</gene>
<dbReference type="AlphaFoldDB" id="A0A1E7K059"/>
<feature type="compositionally biased region" description="Low complexity" evidence="1">
    <location>
        <begin position="139"/>
        <end position="156"/>
    </location>
</feature>
<protein>
    <submittedName>
        <fullName evidence="2">Uncharacterized protein</fullName>
    </submittedName>
</protein>
<dbReference type="RefSeq" id="WP_027760358.1">
    <property type="nucleotide sequence ID" value="NZ_LJGV01000022.1"/>
</dbReference>
<evidence type="ECO:0000313" key="3">
    <source>
        <dbReference type="Proteomes" id="UP000175829"/>
    </source>
</evidence>
<dbReference type="EMBL" id="LJGV01000022">
    <property type="protein sequence ID" value="OEU97323.1"/>
    <property type="molecule type" value="Genomic_DNA"/>
</dbReference>
<sequence length="156" mass="16539">MTVWWPLPKGLDAVLLPAGEWWDAVRVPAYLGEGVLTRLGSASGAVIRDPYGSRLYWLVEPESAQGWSFCEFAAVQVLGEASWVTVPPSSRLHPPGPHWAVPCTPAGSLTPTAALHAALHATITQNLGPRPRPAPPQQAAPSQTAPTQAAPSQERG</sequence>
<accession>A0A1E7K059</accession>
<name>A0A1E7K059_9ACTN</name>
<comment type="caution">
    <text evidence="2">The sequence shown here is derived from an EMBL/GenBank/DDBJ whole genome shotgun (WGS) entry which is preliminary data.</text>
</comment>
<dbReference type="Proteomes" id="UP000175829">
    <property type="component" value="Unassembled WGS sequence"/>
</dbReference>
<evidence type="ECO:0000313" key="2">
    <source>
        <dbReference type="EMBL" id="OEU97323.1"/>
    </source>
</evidence>